<feature type="region of interest" description="Disordered" evidence="7">
    <location>
        <begin position="654"/>
        <end position="678"/>
    </location>
</feature>
<dbReference type="PANTHER" id="PTHR46300:SF4">
    <property type="entry name" value="CYTOCHROME P450 98A3"/>
    <property type="match status" value="1"/>
</dbReference>
<evidence type="ECO:0000256" key="5">
    <source>
        <dbReference type="ARBA" id="ARBA00023242"/>
    </source>
</evidence>
<comment type="similarity">
    <text evidence="1">Belongs to the cytochrome P450 family.</text>
</comment>
<dbReference type="OrthoDB" id="1103324at2759"/>
<comment type="caution">
    <text evidence="10">The sequence shown here is derived from an EMBL/GenBank/DDBJ whole genome shotgun (WGS) entry which is preliminary data.</text>
</comment>
<dbReference type="GO" id="GO:0016705">
    <property type="term" value="F:oxidoreductase activity, acting on paired donors, with incorporation or reduction of molecular oxygen"/>
    <property type="evidence" value="ECO:0007669"/>
    <property type="project" value="InterPro"/>
</dbReference>
<evidence type="ECO:0000256" key="2">
    <source>
        <dbReference type="ARBA" id="ARBA00022723"/>
    </source>
</evidence>
<dbReference type="SUPFAM" id="SSF48264">
    <property type="entry name" value="Cytochrome P450"/>
    <property type="match status" value="1"/>
</dbReference>
<proteinExistence type="inferred from homology"/>
<feature type="compositionally biased region" description="Low complexity" evidence="7">
    <location>
        <begin position="795"/>
        <end position="805"/>
    </location>
</feature>
<keyword evidence="6" id="KW-0349">Heme</keyword>
<sequence length="1429" mass="159661">MSEGLSELLTHENMAATGSFLYSAWTHTSPTSILLWVLYIGLAFLVLDYGYMVYLHFRMPPGPFPWPIVGNTFQLPEKKPWIYFESLAKQYDTPLLTFWIGRNPTMWICDAWTASDLFDKRAGIYASRPRMVVFGELGSGQSSLVSMYYGARWRVHRKLTHMGVGLQQVRNYLGFQNDESKLVAWNLLRTPEDYVVHLERYASSVVSIIAFGRRISSTKDPVISEVLALMQRAAELNVPGKTFPMLMETVPFLAKVPTKFAPWKYKHGLGGKHGVGRPFYYALAEEAASNPQQTDCYAKKVFEEAPKYDLSMMEIASLNGSLFGAGSDTSSSTLVTFFLACTAFPETLPAAWEELDRVIGLDRSPSMDDEPNLPYVKAFVKEVFRWRSVAIIGGQPHAPIQDDNYKGWKIPKGTWIQGNLWAIHRHERDFPDPDRFNPSRYLKDSPDSRPFPNDKGYMAFGWGRRVCSGQGLAEQGTFITIARLLWGFRIEKARDVTGQEIPVDIFNYTNGLNMRPEPFECKITARSDQIRETIEREGNEAELRLTTDVLIRHLKNHPHIPGEEVEQSESDGDQRPPKSKRRTSASSVMSVAQLKKEAMGPTIQDQPQRSLSPSQIDPALLGSNSDFHEQSNSHAMASGLDHLALLASQQPWGNGAGDAAMTDSGSTVMGGPESQNWPQEPVSHNHEFGGVMNYQSGLPSTDADFQMIGAAVHPHPTLDFGGDMYSGRMGLQDQISPGMGGMTPNSGMMPHELLNWFDQFDMETSNPPEQPQPLDGSPPARPQDERQPTTMSPDGGNSSNSGSLSTVIPAERFHKVERCWPNKPSNAVRLMPTLWRDAIMKPQDNLFSKDNLTSEAIEHNRQYGSRWGLDEDCRTRLQKMFVNLSRKESSHVLEENSPISHSSPSSKSSISHNIQEEISNIPNFPPAEIFDISLDLFFRQFHPLMPFIHTPTFCPKTAPTSILLIMCLIGLTILQTKGATAFKALEKVCTELMSPPRDGRRIDQLSSLASAIFILCLSEMTGDRAHHEQCQMLYTSAITTAQRHGLFNTKDVPPLEEHLLTAIPSIEVRWKAWARVECIKRLILCLPMVDTWYSAIFHTSPIMRTDEIRIILPCDAALFQATSAAKWDQLISKGARLCMPEFSMSSDKIKLPHLDTTLDVHGMVGLLSSVRLRISESFHRLLSGSQRRAIDHSFVPWKTYESDTRAHASQNFTTQVMRSYGSMLSNMNPNCVILWHNMCIMLTTDQRLFELGAGCAGAEAAREALDDIAVWARTPAARRAILHSGQTFTLMASRRASDGDPFHSTSSLFVAALVLGLYVFMASPENPTTGPAFDLTEEVVDWNVVGGEGLSNDSQLAQDDAAINFIQNGGRISFNGVVHQPGYPAARRILLDYARLLEDIGKWRVGVHQFSRVLRIMSDALVDVDISGE</sequence>
<evidence type="ECO:0000256" key="7">
    <source>
        <dbReference type="SAM" id="MobiDB-lite"/>
    </source>
</evidence>
<dbReference type="InterPro" id="IPR001128">
    <property type="entry name" value="Cyt_P450"/>
</dbReference>
<evidence type="ECO:0000256" key="8">
    <source>
        <dbReference type="SAM" id="Phobius"/>
    </source>
</evidence>
<dbReference type="InterPro" id="IPR002401">
    <property type="entry name" value="Cyt_P450_E_grp-I"/>
</dbReference>
<evidence type="ECO:0000259" key="9">
    <source>
        <dbReference type="Pfam" id="PF04082"/>
    </source>
</evidence>
<dbReference type="EMBL" id="CAJVRM010000743">
    <property type="protein sequence ID" value="CAG8983901.1"/>
    <property type="molecule type" value="Genomic_DNA"/>
</dbReference>
<feature type="domain" description="Xylanolytic transcriptional activator regulatory" evidence="9">
    <location>
        <begin position="934"/>
        <end position="1153"/>
    </location>
</feature>
<dbReference type="Pfam" id="PF00067">
    <property type="entry name" value="p450"/>
    <property type="match status" value="1"/>
</dbReference>
<dbReference type="InterPro" id="IPR036396">
    <property type="entry name" value="Cyt_P450_sf"/>
</dbReference>
<organism evidence="10 11">
    <name type="scientific">Hymenoscyphus albidus</name>
    <dbReference type="NCBI Taxonomy" id="595503"/>
    <lineage>
        <taxon>Eukaryota</taxon>
        <taxon>Fungi</taxon>
        <taxon>Dikarya</taxon>
        <taxon>Ascomycota</taxon>
        <taxon>Pezizomycotina</taxon>
        <taxon>Leotiomycetes</taxon>
        <taxon>Helotiales</taxon>
        <taxon>Helotiaceae</taxon>
        <taxon>Hymenoscyphus</taxon>
    </lineage>
</organism>
<evidence type="ECO:0000313" key="11">
    <source>
        <dbReference type="Proteomes" id="UP000701801"/>
    </source>
</evidence>
<keyword evidence="8" id="KW-1133">Transmembrane helix</keyword>
<dbReference type="CDD" id="cd11065">
    <property type="entry name" value="CYP64-like"/>
    <property type="match status" value="1"/>
</dbReference>
<gene>
    <name evidence="10" type="ORF">HYALB_00005541</name>
</gene>
<dbReference type="PANTHER" id="PTHR46300">
    <property type="entry name" value="P450, PUTATIVE (EUROFUNG)-RELATED-RELATED"/>
    <property type="match status" value="1"/>
</dbReference>
<dbReference type="Gene3D" id="1.10.630.10">
    <property type="entry name" value="Cytochrome P450"/>
    <property type="match status" value="1"/>
</dbReference>
<accession>A0A9N9M6C1</accession>
<dbReference type="GO" id="GO:0003677">
    <property type="term" value="F:DNA binding"/>
    <property type="evidence" value="ECO:0007669"/>
    <property type="project" value="InterPro"/>
</dbReference>
<keyword evidence="5" id="KW-0539">Nucleus</keyword>
<comment type="cofactor">
    <cofactor evidence="6">
        <name>heme</name>
        <dbReference type="ChEBI" id="CHEBI:30413"/>
    </cofactor>
</comment>
<evidence type="ECO:0000256" key="6">
    <source>
        <dbReference type="PIRSR" id="PIRSR602401-1"/>
    </source>
</evidence>
<dbReference type="CDD" id="cd12148">
    <property type="entry name" value="fungal_TF_MHR"/>
    <property type="match status" value="1"/>
</dbReference>
<evidence type="ECO:0000256" key="1">
    <source>
        <dbReference type="ARBA" id="ARBA00010617"/>
    </source>
</evidence>
<feature type="region of interest" description="Disordered" evidence="7">
    <location>
        <begin position="558"/>
        <end position="633"/>
    </location>
</feature>
<evidence type="ECO:0000256" key="3">
    <source>
        <dbReference type="ARBA" id="ARBA00023002"/>
    </source>
</evidence>
<dbReference type="PRINTS" id="PR00463">
    <property type="entry name" value="EP450I"/>
</dbReference>
<dbReference type="GO" id="GO:0008270">
    <property type="term" value="F:zinc ion binding"/>
    <property type="evidence" value="ECO:0007669"/>
    <property type="project" value="InterPro"/>
</dbReference>
<feature type="binding site" description="axial binding residue" evidence="6">
    <location>
        <position position="467"/>
    </location>
    <ligand>
        <name>heme</name>
        <dbReference type="ChEBI" id="CHEBI:30413"/>
    </ligand>
    <ligandPart>
        <name>Fe</name>
        <dbReference type="ChEBI" id="CHEBI:18248"/>
    </ligandPart>
</feature>
<dbReference type="GO" id="GO:0020037">
    <property type="term" value="F:heme binding"/>
    <property type="evidence" value="ECO:0007669"/>
    <property type="project" value="InterPro"/>
</dbReference>
<keyword evidence="8" id="KW-0812">Transmembrane</keyword>
<evidence type="ECO:0000256" key="4">
    <source>
        <dbReference type="ARBA" id="ARBA00023004"/>
    </source>
</evidence>
<dbReference type="Proteomes" id="UP000701801">
    <property type="component" value="Unassembled WGS sequence"/>
</dbReference>
<feature type="region of interest" description="Disordered" evidence="7">
    <location>
        <begin position="892"/>
        <end position="912"/>
    </location>
</feature>
<feature type="compositionally biased region" description="Low complexity" evidence="7">
    <location>
        <begin position="897"/>
        <end position="912"/>
    </location>
</feature>
<feature type="compositionally biased region" description="Polar residues" evidence="7">
    <location>
        <begin position="603"/>
        <end position="615"/>
    </location>
</feature>
<dbReference type="GO" id="GO:0006351">
    <property type="term" value="P:DNA-templated transcription"/>
    <property type="evidence" value="ECO:0007669"/>
    <property type="project" value="InterPro"/>
</dbReference>
<keyword evidence="4 6" id="KW-0408">Iron</keyword>
<reference evidence="10" key="1">
    <citation type="submission" date="2021-07" db="EMBL/GenBank/DDBJ databases">
        <authorList>
            <person name="Durling M."/>
        </authorList>
    </citation>
    <scope>NUCLEOTIDE SEQUENCE</scope>
</reference>
<dbReference type="Pfam" id="PF04082">
    <property type="entry name" value="Fungal_trans"/>
    <property type="match status" value="1"/>
</dbReference>
<keyword evidence="2 6" id="KW-0479">Metal-binding</keyword>
<dbReference type="InterPro" id="IPR007219">
    <property type="entry name" value="XnlR_reg_dom"/>
</dbReference>
<dbReference type="GO" id="GO:0005506">
    <property type="term" value="F:iron ion binding"/>
    <property type="evidence" value="ECO:0007669"/>
    <property type="project" value="InterPro"/>
</dbReference>
<feature type="region of interest" description="Disordered" evidence="7">
    <location>
        <begin position="761"/>
        <end position="805"/>
    </location>
</feature>
<feature type="compositionally biased region" description="Polar residues" evidence="7">
    <location>
        <begin position="663"/>
        <end position="678"/>
    </location>
</feature>
<protein>
    <recommendedName>
        <fullName evidence="9">Xylanolytic transcriptional activator regulatory domain-containing protein</fullName>
    </recommendedName>
</protein>
<name>A0A9N9M6C1_9HELO</name>
<feature type="transmembrane region" description="Helical" evidence="8">
    <location>
        <begin position="33"/>
        <end position="54"/>
    </location>
</feature>
<evidence type="ECO:0000313" key="10">
    <source>
        <dbReference type="EMBL" id="CAG8983901.1"/>
    </source>
</evidence>
<keyword evidence="11" id="KW-1185">Reference proteome</keyword>
<dbReference type="InterPro" id="IPR050364">
    <property type="entry name" value="Cytochrome_P450_fung"/>
</dbReference>
<keyword evidence="8" id="KW-0472">Membrane</keyword>
<keyword evidence="3" id="KW-0560">Oxidoreductase</keyword>
<dbReference type="GO" id="GO:0004497">
    <property type="term" value="F:monooxygenase activity"/>
    <property type="evidence" value="ECO:0007669"/>
    <property type="project" value="InterPro"/>
</dbReference>